<evidence type="ECO:0000259" key="2">
    <source>
        <dbReference type="Pfam" id="PF01850"/>
    </source>
</evidence>
<evidence type="ECO:0000313" key="4">
    <source>
        <dbReference type="Proteomes" id="UP000177967"/>
    </source>
</evidence>
<evidence type="ECO:0000256" key="1">
    <source>
        <dbReference type="ARBA" id="ARBA00022842"/>
    </source>
</evidence>
<comment type="caution">
    <text evidence="3">The sequence shown here is derived from an EMBL/GenBank/DDBJ whole genome shotgun (WGS) entry which is preliminary data.</text>
</comment>
<dbReference type="SUPFAM" id="SSF88723">
    <property type="entry name" value="PIN domain-like"/>
    <property type="match status" value="1"/>
</dbReference>
<protein>
    <recommendedName>
        <fullName evidence="2">PIN domain-containing protein</fullName>
    </recommendedName>
</protein>
<dbReference type="InterPro" id="IPR002716">
    <property type="entry name" value="PIN_dom"/>
</dbReference>
<accession>A0A1G1V158</accession>
<feature type="domain" description="PIN" evidence="2">
    <location>
        <begin position="5"/>
        <end position="122"/>
    </location>
</feature>
<dbReference type="EMBL" id="MHBW01000016">
    <property type="protein sequence ID" value="OGY09108.1"/>
    <property type="molecule type" value="Genomic_DNA"/>
</dbReference>
<dbReference type="Pfam" id="PF01850">
    <property type="entry name" value="PIN"/>
    <property type="match status" value="1"/>
</dbReference>
<keyword evidence="1" id="KW-0460">Magnesium</keyword>
<dbReference type="InterPro" id="IPR029060">
    <property type="entry name" value="PIN-like_dom_sf"/>
</dbReference>
<dbReference type="PANTHER" id="PTHR35901:SF1">
    <property type="entry name" value="EXONUCLEASE VAPC9"/>
    <property type="match status" value="1"/>
</dbReference>
<reference evidence="3 4" key="1">
    <citation type="journal article" date="2016" name="Nat. Commun.">
        <title>Thousands of microbial genomes shed light on interconnected biogeochemical processes in an aquifer system.</title>
        <authorList>
            <person name="Anantharaman K."/>
            <person name="Brown C.T."/>
            <person name="Hug L.A."/>
            <person name="Sharon I."/>
            <person name="Castelle C.J."/>
            <person name="Probst A.J."/>
            <person name="Thomas B.C."/>
            <person name="Singh A."/>
            <person name="Wilkins M.J."/>
            <person name="Karaoz U."/>
            <person name="Brodie E.L."/>
            <person name="Williams K.H."/>
            <person name="Hubbard S.S."/>
            <person name="Banfield J.F."/>
        </authorList>
    </citation>
    <scope>NUCLEOTIDE SEQUENCE [LARGE SCALE GENOMIC DNA]</scope>
</reference>
<dbReference type="InterPro" id="IPR051619">
    <property type="entry name" value="TypeII_TA_RNase_PINc/VapC"/>
</dbReference>
<evidence type="ECO:0000313" key="3">
    <source>
        <dbReference type="EMBL" id="OGY09108.1"/>
    </source>
</evidence>
<dbReference type="PANTHER" id="PTHR35901">
    <property type="entry name" value="RIBONUCLEASE VAPC3"/>
    <property type="match status" value="1"/>
</dbReference>
<name>A0A1G1V158_9BACT</name>
<dbReference type="AlphaFoldDB" id="A0A1G1V158"/>
<proteinExistence type="predicted"/>
<dbReference type="CDD" id="cd09873">
    <property type="entry name" value="PIN_Pae0151-like"/>
    <property type="match status" value="1"/>
</dbReference>
<organism evidence="3 4">
    <name type="scientific">Candidatus Blackburnbacteria bacterium RIFCSPHIGHO2_01_FULL_43_15b</name>
    <dbReference type="NCBI Taxonomy" id="1797513"/>
    <lineage>
        <taxon>Bacteria</taxon>
        <taxon>Candidatus Blackburniibacteriota</taxon>
    </lineage>
</organism>
<dbReference type="Proteomes" id="UP000177967">
    <property type="component" value="Unassembled WGS sequence"/>
</dbReference>
<dbReference type="STRING" id="1797513.A2782_00095"/>
<sequence>MDTLVVDTSVFIKWLNQTNELYLENADKILEDVKRGQTELVVPELIKYEIGNVLLKGKQLTPQQAYVSLGTAYSLPVTFVTESEQQAKETYTLANNLGVSYYDASFMSLAKQYNATLVTDNVKHQSKDPEIKVLALKDY</sequence>
<dbReference type="InterPro" id="IPR044153">
    <property type="entry name" value="PIN_Pae0151-like"/>
</dbReference>
<gene>
    <name evidence="3" type="ORF">A2782_00095</name>
</gene>
<dbReference type="Gene3D" id="3.40.50.1010">
    <property type="entry name" value="5'-nuclease"/>
    <property type="match status" value="1"/>
</dbReference>